<evidence type="ECO:0000313" key="3">
    <source>
        <dbReference type="Proteomes" id="UP000010367"/>
    </source>
</evidence>
<dbReference type="EMBL" id="CP003607">
    <property type="protein sequence ID" value="AFY83801.1"/>
    <property type="molecule type" value="Genomic_DNA"/>
</dbReference>
<accession>K9TNV1</accession>
<dbReference type="RefSeq" id="WP_015150425.1">
    <property type="nucleotide sequence ID" value="NC_019693.1"/>
</dbReference>
<feature type="region of interest" description="Disordered" evidence="1">
    <location>
        <begin position="46"/>
        <end position="69"/>
    </location>
</feature>
<dbReference type="HOGENOM" id="CLU_2771878_0_0_3"/>
<protein>
    <submittedName>
        <fullName evidence="2">Uncharacterized protein</fullName>
    </submittedName>
</protein>
<reference evidence="2 3" key="1">
    <citation type="submission" date="2012-06" db="EMBL/GenBank/DDBJ databases">
        <title>Finished chromosome of genome of Oscillatoria acuminata PCC 6304.</title>
        <authorList>
            <consortium name="US DOE Joint Genome Institute"/>
            <person name="Gugger M."/>
            <person name="Coursin T."/>
            <person name="Rippka R."/>
            <person name="Tandeau De Marsac N."/>
            <person name="Huntemann M."/>
            <person name="Wei C.-L."/>
            <person name="Han J."/>
            <person name="Detter J.C."/>
            <person name="Han C."/>
            <person name="Tapia R."/>
            <person name="Davenport K."/>
            <person name="Daligault H."/>
            <person name="Erkkila T."/>
            <person name="Gu W."/>
            <person name="Munk A.C.C."/>
            <person name="Teshima H."/>
            <person name="Xu Y."/>
            <person name="Chain P."/>
            <person name="Chen A."/>
            <person name="Krypides N."/>
            <person name="Mavromatis K."/>
            <person name="Markowitz V."/>
            <person name="Szeto E."/>
            <person name="Ivanova N."/>
            <person name="Mikhailova N."/>
            <person name="Ovchinnikova G."/>
            <person name="Pagani I."/>
            <person name="Pati A."/>
            <person name="Goodwin L."/>
            <person name="Peters L."/>
            <person name="Pitluck S."/>
            <person name="Woyke T."/>
            <person name="Kerfeld C."/>
        </authorList>
    </citation>
    <scope>NUCLEOTIDE SEQUENCE [LARGE SCALE GENOMIC DNA]</scope>
    <source>
        <strain evidence="2 3">PCC 6304</strain>
    </source>
</reference>
<dbReference type="AlphaFoldDB" id="K9TNV1"/>
<sequence>MPSKLEIFVNIAITTLIMTASNFSTIGNHIQSIANSFDGGGIMEMEQRQANCDSQPQPDPNFARNRMTP</sequence>
<organism evidence="2 3">
    <name type="scientific">Oscillatoria acuminata PCC 6304</name>
    <dbReference type="NCBI Taxonomy" id="56110"/>
    <lineage>
        <taxon>Bacteria</taxon>
        <taxon>Bacillati</taxon>
        <taxon>Cyanobacteriota</taxon>
        <taxon>Cyanophyceae</taxon>
        <taxon>Oscillatoriophycideae</taxon>
        <taxon>Oscillatoriales</taxon>
        <taxon>Oscillatoriaceae</taxon>
        <taxon>Oscillatoria</taxon>
    </lineage>
</organism>
<evidence type="ECO:0000313" key="2">
    <source>
        <dbReference type="EMBL" id="AFY83801.1"/>
    </source>
</evidence>
<dbReference type="Proteomes" id="UP000010367">
    <property type="component" value="Chromosome"/>
</dbReference>
<name>K9TNV1_9CYAN</name>
<evidence type="ECO:0000256" key="1">
    <source>
        <dbReference type="SAM" id="MobiDB-lite"/>
    </source>
</evidence>
<proteinExistence type="predicted"/>
<dbReference type="InParanoid" id="K9TNV1"/>
<keyword evidence="3" id="KW-1185">Reference proteome</keyword>
<dbReference type="KEGG" id="oac:Oscil6304_4275"/>
<gene>
    <name evidence="2" type="ORF">Oscil6304_4275</name>
</gene>